<evidence type="ECO:0000313" key="2">
    <source>
        <dbReference type="EMBL" id="GEO10036.1"/>
    </source>
</evidence>
<dbReference type="Proteomes" id="UP000321513">
    <property type="component" value="Unassembled WGS sequence"/>
</dbReference>
<dbReference type="Pfam" id="PF18939">
    <property type="entry name" value="DUF5686"/>
    <property type="match status" value="1"/>
</dbReference>
<reference evidence="2 3" key="1">
    <citation type="submission" date="2019-07" db="EMBL/GenBank/DDBJ databases">
        <title>Whole genome shotgun sequence of Segetibacter aerophilus NBRC 106135.</title>
        <authorList>
            <person name="Hosoyama A."/>
            <person name="Uohara A."/>
            <person name="Ohji S."/>
            <person name="Ichikawa N."/>
        </authorList>
    </citation>
    <scope>NUCLEOTIDE SEQUENCE [LARGE SCALE GENOMIC DNA]</scope>
    <source>
        <strain evidence="2 3">NBRC 106135</strain>
    </source>
</reference>
<organism evidence="2 3">
    <name type="scientific">Segetibacter aerophilus</name>
    <dbReference type="NCBI Taxonomy" id="670293"/>
    <lineage>
        <taxon>Bacteria</taxon>
        <taxon>Pseudomonadati</taxon>
        <taxon>Bacteroidota</taxon>
        <taxon>Chitinophagia</taxon>
        <taxon>Chitinophagales</taxon>
        <taxon>Chitinophagaceae</taxon>
        <taxon>Segetibacter</taxon>
    </lineage>
</organism>
<sequence length="809" mass="92948">MRTLLLLLSLLIIGSQAFAGKISGRITDDKNQPLPFSSVTIKGTTQGTTANNAGSFAMVVSEGTYTLVVQHIGYKTTEKKVVVGNDEVVVNFELSEQRYELGNVIVKQGEDPAYAIIRNAIKKRKFYETELKKFETEVYIKGQMRTRNYPKKFLGKDVDFEDGDTSKRKIVFLSETVAKYSVDEPKKKVEVISTKVSGDKDAFGFGSPQIFSFYQNNIYFGSLNPRGFISPVSNNALNYYKYKFEGSFFENNQMINRIKVTPKRKYEPLFNGYINIIENEWRIQSVQLVLYKENQMQFVDTLRIEQLYVPYKQMWLIKQQTISPAINLLGFEMVGTFVQVYDKFNLQPVFAKGFFDNTILKYYDSSNKKPATYWDSVRPVPLLQEEVKDYQKKDSLEQVKKDPHYLDSVDRRRNKLKVVSLLLTGQTFSKEKAKQSFSLEPLIDAINFNTVEGAVINYSVRYSKRFTDVGRKSLSIVPTVRYGFSNHHFNADLKTSYTFGKKFFSNVAISGGKRVFQFDNSNPISPQYNTISTLQYEHNYLKIYEAWYSRISYNKEIGSGFTIGANAQYQDRIPLQNTTSTKWRDFEDRSFTPNFTFAPHQAVIASVNVRWKPGTQYIEFPDQKLNVGSRFPTFNLSYTQGVKGALGSDVDYSKWRFSVNDNVNLKLYGSLDYNVAIGGFLKTTAAFLPDYQHYTGNQLTVTFHDLNTFQLMPYYAYSNVEKLYSTAHIQYHLNGLLTNKIPLFKKLNWFIVGGTNMLFLKSGTKYIETFVGLENILKILRIDYVKSFTNNDNGTTGIRISLPFFGGRE</sequence>
<dbReference type="Pfam" id="PF13715">
    <property type="entry name" value="CarbopepD_reg_2"/>
    <property type="match status" value="1"/>
</dbReference>
<feature type="chain" id="PRO_5021986448" evidence="1">
    <location>
        <begin position="20"/>
        <end position="809"/>
    </location>
</feature>
<evidence type="ECO:0000256" key="1">
    <source>
        <dbReference type="SAM" id="SignalP"/>
    </source>
</evidence>
<comment type="caution">
    <text evidence="2">The sequence shown here is derived from an EMBL/GenBank/DDBJ whole genome shotgun (WGS) entry which is preliminary data.</text>
</comment>
<accession>A0A512BDJ7</accession>
<dbReference type="AlphaFoldDB" id="A0A512BDJ7"/>
<dbReference type="EMBL" id="BJYT01000008">
    <property type="protein sequence ID" value="GEO10036.1"/>
    <property type="molecule type" value="Genomic_DNA"/>
</dbReference>
<proteinExistence type="predicted"/>
<dbReference type="Gene3D" id="2.60.40.1120">
    <property type="entry name" value="Carboxypeptidase-like, regulatory domain"/>
    <property type="match status" value="1"/>
</dbReference>
<feature type="signal peptide" evidence="1">
    <location>
        <begin position="1"/>
        <end position="19"/>
    </location>
</feature>
<dbReference type="OrthoDB" id="983143at2"/>
<name>A0A512BDJ7_9BACT</name>
<evidence type="ECO:0000313" key="3">
    <source>
        <dbReference type="Proteomes" id="UP000321513"/>
    </source>
</evidence>
<dbReference type="InterPro" id="IPR043741">
    <property type="entry name" value="DUF5686"/>
</dbReference>
<dbReference type="SUPFAM" id="SSF49464">
    <property type="entry name" value="Carboxypeptidase regulatory domain-like"/>
    <property type="match status" value="1"/>
</dbReference>
<protein>
    <submittedName>
        <fullName evidence="2">Membrane protein</fullName>
    </submittedName>
</protein>
<gene>
    <name evidence="2" type="ORF">SAE01_25320</name>
</gene>
<keyword evidence="1" id="KW-0732">Signal</keyword>
<keyword evidence="3" id="KW-1185">Reference proteome</keyword>
<dbReference type="InterPro" id="IPR008969">
    <property type="entry name" value="CarboxyPept-like_regulatory"/>
</dbReference>
<dbReference type="RefSeq" id="WP_147204148.1">
    <property type="nucleotide sequence ID" value="NZ_BJYT01000008.1"/>
</dbReference>